<reference evidence="1" key="2">
    <citation type="journal article" date="2015" name="Data Brief">
        <title>Shoot transcriptome of the giant reed, Arundo donax.</title>
        <authorList>
            <person name="Barrero R.A."/>
            <person name="Guerrero F.D."/>
            <person name="Moolhuijzen P."/>
            <person name="Goolsby J.A."/>
            <person name="Tidwell J."/>
            <person name="Bellgard S.E."/>
            <person name="Bellgard M.I."/>
        </authorList>
    </citation>
    <scope>NUCLEOTIDE SEQUENCE</scope>
    <source>
        <tissue evidence="1">Shoot tissue taken approximately 20 cm above the soil surface</tissue>
    </source>
</reference>
<proteinExistence type="predicted"/>
<organism evidence="1">
    <name type="scientific">Arundo donax</name>
    <name type="common">Giant reed</name>
    <name type="synonym">Donax arundinaceus</name>
    <dbReference type="NCBI Taxonomy" id="35708"/>
    <lineage>
        <taxon>Eukaryota</taxon>
        <taxon>Viridiplantae</taxon>
        <taxon>Streptophyta</taxon>
        <taxon>Embryophyta</taxon>
        <taxon>Tracheophyta</taxon>
        <taxon>Spermatophyta</taxon>
        <taxon>Magnoliopsida</taxon>
        <taxon>Liliopsida</taxon>
        <taxon>Poales</taxon>
        <taxon>Poaceae</taxon>
        <taxon>PACMAD clade</taxon>
        <taxon>Arundinoideae</taxon>
        <taxon>Arundineae</taxon>
        <taxon>Arundo</taxon>
    </lineage>
</organism>
<sequence length="53" mass="6211">MSCKSNGLRTAFIASKGNDRIRREIIAYQHFYRIKRKGCLKEIHSRSINIKDS</sequence>
<evidence type="ECO:0000313" key="1">
    <source>
        <dbReference type="EMBL" id="JAD58767.1"/>
    </source>
</evidence>
<name>A0A0A9BHJ1_ARUDO</name>
<dbReference type="AlphaFoldDB" id="A0A0A9BHJ1"/>
<accession>A0A0A9BHJ1</accession>
<protein>
    <submittedName>
        <fullName evidence="1">Uncharacterized protein</fullName>
    </submittedName>
</protein>
<dbReference type="EMBL" id="GBRH01239128">
    <property type="protein sequence ID" value="JAD58767.1"/>
    <property type="molecule type" value="Transcribed_RNA"/>
</dbReference>
<reference evidence="1" key="1">
    <citation type="submission" date="2014-09" db="EMBL/GenBank/DDBJ databases">
        <authorList>
            <person name="Magalhaes I.L.F."/>
            <person name="Oliveira U."/>
            <person name="Santos F.R."/>
            <person name="Vidigal T.H.D.A."/>
            <person name="Brescovit A.D."/>
            <person name="Santos A.J."/>
        </authorList>
    </citation>
    <scope>NUCLEOTIDE SEQUENCE</scope>
    <source>
        <tissue evidence="1">Shoot tissue taken approximately 20 cm above the soil surface</tissue>
    </source>
</reference>